<dbReference type="EMBL" id="CP016171">
    <property type="protein sequence ID" value="ANN72539.1"/>
    <property type="molecule type" value="Genomic_DNA"/>
</dbReference>
<organism evidence="1 2">
    <name type="scientific">Bordetella bronchialis</name>
    <dbReference type="NCBI Taxonomy" id="463025"/>
    <lineage>
        <taxon>Bacteria</taxon>
        <taxon>Pseudomonadati</taxon>
        <taxon>Pseudomonadota</taxon>
        <taxon>Betaproteobacteria</taxon>
        <taxon>Burkholderiales</taxon>
        <taxon>Alcaligenaceae</taxon>
        <taxon>Bordetella</taxon>
    </lineage>
</organism>
<protein>
    <submittedName>
        <fullName evidence="1">Uncharacterized protein</fullName>
    </submittedName>
</protein>
<sequence>MQDAHSHFATRIAKAIPRQDLTFARILEHVSATPFYRLGLATRARQTMDRFIGVLEFHGVRASSLIDYEPGRIFRKFGFHWEEKPGLKLKSDIRQGHDVRANIRRLYWLGFEPDEWTG</sequence>
<dbReference type="AlphaFoldDB" id="A0A193FZX4"/>
<dbReference type="Proteomes" id="UP000092213">
    <property type="component" value="Chromosome"/>
</dbReference>
<dbReference type="STRING" id="463025.BAU08_15335"/>
<gene>
    <name evidence="1" type="ORF">BAU08_15335</name>
</gene>
<proteinExistence type="predicted"/>
<reference evidence="1 2" key="1">
    <citation type="submission" date="2016-06" db="EMBL/GenBank/DDBJ databases">
        <title>Complete genome sequences of Bordetella bronchialis and Bordetella flabilis.</title>
        <authorList>
            <person name="LiPuma J.J."/>
            <person name="Spilker T."/>
        </authorList>
    </citation>
    <scope>NUCLEOTIDE SEQUENCE [LARGE SCALE GENOMIC DNA]</scope>
    <source>
        <strain evidence="1 2">AU17976</strain>
    </source>
</reference>
<accession>A0A193FZX4</accession>
<evidence type="ECO:0000313" key="2">
    <source>
        <dbReference type="Proteomes" id="UP000092213"/>
    </source>
</evidence>
<evidence type="ECO:0000313" key="1">
    <source>
        <dbReference type="EMBL" id="ANN72539.1"/>
    </source>
</evidence>
<name>A0A193FZX4_9BORD</name>